<dbReference type="SUPFAM" id="SSF48452">
    <property type="entry name" value="TPR-like"/>
    <property type="match status" value="1"/>
</dbReference>
<accession>A0A9E2L8S9</accession>
<dbReference type="PANTHER" id="PTHR44858">
    <property type="entry name" value="TETRATRICOPEPTIDE REPEAT PROTEIN 6"/>
    <property type="match status" value="1"/>
</dbReference>
<feature type="compositionally biased region" description="Basic and acidic residues" evidence="4">
    <location>
        <begin position="188"/>
        <end position="203"/>
    </location>
</feature>
<feature type="compositionally biased region" description="Low complexity" evidence="4">
    <location>
        <begin position="173"/>
        <end position="187"/>
    </location>
</feature>
<dbReference type="AlphaFoldDB" id="A0A9E2L8S9"/>
<gene>
    <name evidence="5" type="ORF">H9789_10415</name>
</gene>
<keyword evidence="2 3" id="KW-0802">TPR repeat</keyword>
<dbReference type="Pfam" id="PF13424">
    <property type="entry name" value="TPR_12"/>
    <property type="match status" value="1"/>
</dbReference>
<name>A0A9E2L8S9_9BACT</name>
<dbReference type="Gene3D" id="1.25.40.10">
    <property type="entry name" value="Tetratricopeptide repeat domain"/>
    <property type="match status" value="2"/>
</dbReference>
<dbReference type="InterPro" id="IPR011990">
    <property type="entry name" value="TPR-like_helical_dom_sf"/>
</dbReference>
<evidence type="ECO:0000256" key="3">
    <source>
        <dbReference type="PROSITE-ProRule" id="PRU00339"/>
    </source>
</evidence>
<feature type="compositionally biased region" description="Basic and acidic residues" evidence="4">
    <location>
        <begin position="152"/>
        <end position="172"/>
    </location>
</feature>
<feature type="repeat" description="TPR" evidence="3">
    <location>
        <begin position="90"/>
        <end position="123"/>
    </location>
</feature>
<evidence type="ECO:0000256" key="2">
    <source>
        <dbReference type="ARBA" id="ARBA00022803"/>
    </source>
</evidence>
<reference evidence="5" key="1">
    <citation type="journal article" date="2021" name="PeerJ">
        <title>Extensive microbial diversity within the chicken gut microbiome revealed by metagenomics and culture.</title>
        <authorList>
            <person name="Gilroy R."/>
            <person name="Ravi A."/>
            <person name="Getino M."/>
            <person name="Pursley I."/>
            <person name="Horton D.L."/>
            <person name="Alikhan N.F."/>
            <person name="Baker D."/>
            <person name="Gharbi K."/>
            <person name="Hall N."/>
            <person name="Watson M."/>
            <person name="Adriaenssens E.M."/>
            <person name="Foster-Nyarko E."/>
            <person name="Jarju S."/>
            <person name="Secka A."/>
            <person name="Antonio M."/>
            <person name="Oren A."/>
            <person name="Chaudhuri R.R."/>
            <person name="La Ragione R."/>
            <person name="Hildebrand F."/>
            <person name="Pallen M.J."/>
        </authorList>
    </citation>
    <scope>NUCLEOTIDE SEQUENCE</scope>
    <source>
        <strain evidence="5">G3-2149</strain>
    </source>
</reference>
<evidence type="ECO:0000313" key="5">
    <source>
        <dbReference type="EMBL" id="MBU3854204.1"/>
    </source>
</evidence>
<dbReference type="PROSITE" id="PS50005">
    <property type="entry name" value="TPR"/>
    <property type="match status" value="2"/>
</dbReference>
<evidence type="ECO:0000256" key="1">
    <source>
        <dbReference type="ARBA" id="ARBA00022737"/>
    </source>
</evidence>
<dbReference type="InterPro" id="IPR050498">
    <property type="entry name" value="Ycf3"/>
</dbReference>
<dbReference type="SMART" id="SM00028">
    <property type="entry name" value="TPR"/>
    <property type="match status" value="3"/>
</dbReference>
<feature type="compositionally biased region" description="Polar residues" evidence="4">
    <location>
        <begin position="142"/>
        <end position="151"/>
    </location>
</feature>
<dbReference type="PANTHER" id="PTHR44858:SF1">
    <property type="entry name" value="UDP-N-ACETYLGLUCOSAMINE--PEPTIDE N-ACETYLGLUCOSAMINYLTRANSFERASE SPINDLY-RELATED"/>
    <property type="match status" value="1"/>
</dbReference>
<protein>
    <submittedName>
        <fullName evidence="5">Tetratricopeptide repeat protein</fullName>
    </submittedName>
</protein>
<comment type="caution">
    <text evidence="5">The sequence shown here is derived from an EMBL/GenBank/DDBJ whole genome shotgun (WGS) entry which is preliminary data.</text>
</comment>
<proteinExistence type="predicted"/>
<organism evidence="5 6">
    <name type="scientific">Candidatus Paraprevotella stercoravium</name>
    <dbReference type="NCBI Taxonomy" id="2838725"/>
    <lineage>
        <taxon>Bacteria</taxon>
        <taxon>Pseudomonadati</taxon>
        <taxon>Bacteroidota</taxon>
        <taxon>Bacteroidia</taxon>
        <taxon>Bacteroidales</taxon>
        <taxon>Prevotellaceae</taxon>
        <taxon>Paraprevotella</taxon>
    </lineage>
</organism>
<reference evidence="5" key="2">
    <citation type="submission" date="2021-04" db="EMBL/GenBank/DDBJ databases">
        <authorList>
            <person name="Gilroy R."/>
        </authorList>
    </citation>
    <scope>NUCLEOTIDE SEQUENCE</scope>
    <source>
        <strain evidence="5">G3-2149</strain>
    </source>
</reference>
<dbReference type="InterPro" id="IPR019734">
    <property type="entry name" value="TPR_rpt"/>
</dbReference>
<evidence type="ECO:0000256" key="4">
    <source>
        <dbReference type="SAM" id="MobiDB-lite"/>
    </source>
</evidence>
<evidence type="ECO:0000313" key="6">
    <source>
        <dbReference type="Proteomes" id="UP000823865"/>
    </source>
</evidence>
<keyword evidence="1" id="KW-0677">Repeat</keyword>
<dbReference type="EMBL" id="JAHLFU010000214">
    <property type="protein sequence ID" value="MBU3854204.1"/>
    <property type="molecule type" value="Genomic_DNA"/>
</dbReference>
<feature type="region of interest" description="Disordered" evidence="4">
    <location>
        <begin position="139"/>
        <end position="237"/>
    </location>
</feature>
<sequence>MILLLFALMQISHLSAQSYRDYMRSGNRLFRDSVYDKSEVDYRKVVELMPRFAQGYFNLGNALLWQQKPKEAMQEYEKALKSETNKSRLATIYHNMGVILQSQKQYGPAIECYKNALRNRPGDDGTRYNLVLCQYLLKKNPPSDQNQSTNQENKDGSGQNKKEDKNSDKKDQQQQNKQQQQDQQQGKQDQKQQDRNKMSKENAEQLLNAAMQNEKATQDKIKKAMSQPQKRRLEKQW</sequence>
<dbReference type="Proteomes" id="UP000823865">
    <property type="component" value="Unassembled WGS sequence"/>
</dbReference>
<feature type="repeat" description="TPR" evidence="3">
    <location>
        <begin position="53"/>
        <end position="86"/>
    </location>
</feature>